<dbReference type="Proteomes" id="UP001558613">
    <property type="component" value="Unassembled WGS sequence"/>
</dbReference>
<reference evidence="2 3" key="1">
    <citation type="submission" date="2023-09" db="EMBL/GenBank/DDBJ databases">
        <authorList>
            <person name="Wang M."/>
        </authorList>
    </citation>
    <scope>NUCLEOTIDE SEQUENCE [LARGE SCALE GENOMIC DNA]</scope>
    <source>
        <strain evidence="2">GT-2023</strain>
        <tissue evidence="2">Liver</tissue>
    </source>
</reference>
<sequence length="137" mass="15436">MPVGDAMKATNHGSHSLPFPFPICLSPQFLSRSSRRRQAMRSGTMRADQAHLLPAPDGLRGSDRPFTEASPPRHFHLTCTNSFLFTLGMSNSHSSLRLTHLHALQLLYRYKTIFLSENRKHPPVTAADSWIELQSEL</sequence>
<gene>
    <name evidence="2" type="ORF">QQF64_031367</name>
</gene>
<organism evidence="2 3">
    <name type="scientific">Cirrhinus molitorella</name>
    <name type="common">mud carp</name>
    <dbReference type="NCBI Taxonomy" id="172907"/>
    <lineage>
        <taxon>Eukaryota</taxon>
        <taxon>Metazoa</taxon>
        <taxon>Chordata</taxon>
        <taxon>Craniata</taxon>
        <taxon>Vertebrata</taxon>
        <taxon>Euteleostomi</taxon>
        <taxon>Actinopterygii</taxon>
        <taxon>Neopterygii</taxon>
        <taxon>Teleostei</taxon>
        <taxon>Ostariophysi</taxon>
        <taxon>Cypriniformes</taxon>
        <taxon>Cyprinidae</taxon>
        <taxon>Labeoninae</taxon>
        <taxon>Labeonini</taxon>
        <taxon>Cirrhinus</taxon>
    </lineage>
</organism>
<accession>A0ABR3MWR4</accession>
<evidence type="ECO:0000256" key="1">
    <source>
        <dbReference type="SAM" id="MobiDB-lite"/>
    </source>
</evidence>
<feature type="region of interest" description="Disordered" evidence="1">
    <location>
        <begin position="35"/>
        <end position="69"/>
    </location>
</feature>
<protein>
    <submittedName>
        <fullName evidence="2">Uncharacterized protein</fullName>
    </submittedName>
</protein>
<evidence type="ECO:0000313" key="2">
    <source>
        <dbReference type="EMBL" id="KAL1269078.1"/>
    </source>
</evidence>
<evidence type="ECO:0000313" key="3">
    <source>
        <dbReference type="Proteomes" id="UP001558613"/>
    </source>
</evidence>
<keyword evidence="3" id="KW-1185">Reference proteome</keyword>
<comment type="caution">
    <text evidence="2">The sequence shown here is derived from an EMBL/GenBank/DDBJ whole genome shotgun (WGS) entry which is preliminary data.</text>
</comment>
<name>A0ABR3MWR4_9TELE</name>
<proteinExistence type="predicted"/>
<dbReference type="EMBL" id="JAYMGO010000008">
    <property type="protein sequence ID" value="KAL1269078.1"/>
    <property type="molecule type" value="Genomic_DNA"/>
</dbReference>